<gene>
    <name evidence="2" type="ORF">M5K25_013057</name>
</gene>
<dbReference type="Gene3D" id="3.90.79.10">
    <property type="entry name" value="Nucleoside Triphosphate Pyrophosphohydrolase"/>
    <property type="match status" value="1"/>
</dbReference>
<name>A0ABD0UZH8_DENTH</name>
<dbReference type="AlphaFoldDB" id="A0ABD0UZH8"/>
<dbReference type="EMBL" id="JANQDX010000010">
    <property type="protein sequence ID" value="KAL0917948.1"/>
    <property type="molecule type" value="Genomic_DNA"/>
</dbReference>
<keyword evidence="3" id="KW-1185">Reference proteome</keyword>
<protein>
    <submittedName>
        <fullName evidence="2">Uncharacterized protein</fullName>
    </submittedName>
</protein>
<proteinExistence type="predicted"/>
<sequence length="367" mass="40683">MDPSDIFDQALALCEQKFFSDSSTSANCCGGWMELALSGDIWVAFENVELTPPVEILVQHGHHRGDPEAKKEFTWASHCFFFHCRGSTRHSFLPSLCLLDLGASREVEFCSTSFFGSFIAIRLHSDGVPFLSDRKARKKFWEFARCEGNYPILSLASSAKSCKSVKLLFGFIVPMRSSLHAGANCEGIESMLDGDADPDLELDDGRDSTQEQSAEHHEQISNPNLDVLSVVVVYLLNPGFRNASELIGRHLLGHILPFGITCKENLVKECDEEAGIPRFIAENFYFADGEVDSFKLIPVGHVANIVRRTEFFKPNCSLVIMDFLFRHGPGWTGLAGPGETGLKADMFRLLQKAGSFCLLTVDPTAIF</sequence>
<reference evidence="2 3" key="1">
    <citation type="journal article" date="2024" name="Plant Biotechnol. J.">
        <title>Dendrobium thyrsiflorum genome and its molecular insights into genes involved in important horticultural traits.</title>
        <authorList>
            <person name="Chen B."/>
            <person name="Wang J.Y."/>
            <person name="Zheng P.J."/>
            <person name="Li K.L."/>
            <person name="Liang Y.M."/>
            <person name="Chen X.F."/>
            <person name="Zhang C."/>
            <person name="Zhao X."/>
            <person name="He X."/>
            <person name="Zhang G.Q."/>
            <person name="Liu Z.J."/>
            <person name="Xu Q."/>
        </authorList>
    </citation>
    <scope>NUCLEOTIDE SEQUENCE [LARGE SCALE GENOMIC DNA]</scope>
    <source>
        <strain evidence="2">GZMU011</strain>
    </source>
</reference>
<feature type="region of interest" description="Disordered" evidence="1">
    <location>
        <begin position="199"/>
        <end position="219"/>
    </location>
</feature>
<feature type="compositionally biased region" description="Basic and acidic residues" evidence="1">
    <location>
        <begin position="203"/>
        <end position="219"/>
    </location>
</feature>
<evidence type="ECO:0000256" key="1">
    <source>
        <dbReference type="SAM" id="MobiDB-lite"/>
    </source>
</evidence>
<comment type="caution">
    <text evidence="2">The sequence shown here is derived from an EMBL/GenBank/DDBJ whole genome shotgun (WGS) entry which is preliminary data.</text>
</comment>
<evidence type="ECO:0000313" key="3">
    <source>
        <dbReference type="Proteomes" id="UP001552299"/>
    </source>
</evidence>
<accession>A0ABD0UZH8</accession>
<organism evidence="2 3">
    <name type="scientific">Dendrobium thyrsiflorum</name>
    <name type="common">Pinecone-like raceme dendrobium</name>
    <name type="synonym">Orchid</name>
    <dbReference type="NCBI Taxonomy" id="117978"/>
    <lineage>
        <taxon>Eukaryota</taxon>
        <taxon>Viridiplantae</taxon>
        <taxon>Streptophyta</taxon>
        <taxon>Embryophyta</taxon>
        <taxon>Tracheophyta</taxon>
        <taxon>Spermatophyta</taxon>
        <taxon>Magnoliopsida</taxon>
        <taxon>Liliopsida</taxon>
        <taxon>Asparagales</taxon>
        <taxon>Orchidaceae</taxon>
        <taxon>Epidendroideae</taxon>
        <taxon>Malaxideae</taxon>
        <taxon>Dendrobiinae</taxon>
        <taxon>Dendrobium</taxon>
    </lineage>
</organism>
<dbReference type="Proteomes" id="UP001552299">
    <property type="component" value="Unassembled WGS sequence"/>
</dbReference>
<evidence type="ECO:0000313" key="2">
    <source>
        <dbReference type="EMBL" id="KAL0917948.1"/>
    </source>
</evidence>